<comment type="subcellular location">
    <subcellularLocation>
        <location evidence="2">Cytoplasm</location>
        <location evidence="2">Cytoskeleton</location>
        <location evidence="2">Spindle</location>
    </subcellularLocation>
    <subcellularLocation>
        <location evidence="1">Nucleus</location>
    </subcellularLocation>
</comment>
<keyword evidence="14" id="KW-1185">Reference proteome</keyword>
<proteinExistence type="inferred from homology"/>
<organism evidence="13 14">
    <name type="scientific">Neolamprologus brichardi</name>
    <name type="common">Fairy cichlid</name>
    <name type="synonym">Lamprologus brichardi</name>
    <dbReference type="NCBI Taxonomy" id="32507"/>
    <lineage>
        <taxon>Eukaryota</taxon>
        <taxon>Metazoa</taxon>
        <taxon>Chordata</taxon>
        <taxon>Craniata</taxon>
        <taxon>Vertebrata</taxon>
        <taxon>Euteleostomi</taxon>
        <taxon>Actinopterygii</taxon>
        <taxon>Neopterygii</taxon>
        <taxon>Teleostei</taxon>
        <taxon>Neoteleostei</taxon>
        <taxon>Acanthomorphata</taxon>
        <taxon>Ovalentaria</taxon>
        <taxon>Cichlomorphae</taxon>
        <taxon>Cichliformes</taxon>
        <taxon>Cichlidae</taxon>
        <taxon>African cichlids</taxon>
        <taxon>Pseudocrenilabrinae</taxon>
        <taxon>Lamprologini</taxon>
        <taxon>Neolamprologus</taxon>
    </lineage>
</organism>
<keyword evidence="10" id="KW-0539">Nucleus</keyword>
<evidence type="ECO:0000256" key="1">
    <source>
        <dbReference type="ARBA" id="ARBA00004123"/>
    </source>
</evidence>
<evidence type="ECO:0000313" key="13">
    <source>
        <dbReference type="Ensembl" id="ENSNBRP00000003034.1"/>
    </source>
</evidence>
<dbReference type="GO" id="GO:0008017">
    <property type="term" value="F:microtubule binding"/>
    <property type="evidence" value="ECO:0007669"/>
    <property type="project" value="TreeGrafter"/>
</dbReference>
<keyword evidence="8" id="KW-0238">DNA-binding</keyword>
<name>A0A3Q4M5X6_NEOBR</name>
<dbReference type="PROSITE" id="PS50800">
    <property type="entry name" value="SAP"/>
    <property type="match status" value="1"/>
</dbReference>
<keyword evidence="5" id="KW-0132">Cell division</keyword>
<dbReference type="PANTHER" id="PTHR15874:SF1">
    <property type="entry name" value="NUCLEOLAR AND SPINDLE-ASSOCIATED PROTEIN 1"/>
    <property type="match status" value="1"/>
</dbReference>
<dbReference type="InterPro" id="IPR003034">
    <property type="entry name" value="SAP_dom"/>
</dbReference>
<dbReference type="GO" id="GO:0000281">
    <property type="term" value="P:mitotic cytokinesis"/>
    <property type="evidence" value="ECO:0007669"/>
    <property type="project" value="InterPro"/>
</dbReference>
<dbReference type="STRING" id="32507.ENSNBRP00000003034"/>
<accession>A0A3Q4M5X6</accession>
<reference evidence="13" key="1">
    <citation type="submission" date="2025-08" db="UniProtKB">
        <authorList>
            <consortium name="Ensembl"/>
        </authorList>
    </citation>
    <scope>IDENTIFICATION</scope>
</reference>
<evidence type="ECO:0000256" key="9">
    <source>
        <dbReference type="ARBA" id="ARBA00023212"/>
    </source>
</evidence>
<dbReference type="GO" id="GO:0005874">
    <property type="term" value="C:microtubule"/>
    <property type="evidence" value="ECO:0007669"/>
    <property type="project" value="UniProtKB-KW"/>
</dbReference>
<feature type="domain" description="SAP" evidence="12">
    <location>
        <begin position="3"/>
        <end position="37"/>
    </location>
</feature>
<evidence type="ECO:0000256" key="10">
    <source>
        <dbReference type="ARBA" id="ARBA00023242"/>
    </source>
</evidence>
<reference evidence="13" key="2">
    <citation type="submission" date="2025-09" db="UniProtKB">
        <authorList>
            <consortium name="Ensembl"/>
        </authorList>
    </citation>
    <scope>IDENTIFICATION</scope>
</reference>
<evidence type="ECO:0000256" key="3">
    <source>
        <dbReference type="ARBA" id="ARBA00009702"/>
    </source>
</evidence>
<dbReference type="Ensembl" id="ENSNBRT00000003143.1">
    <property type="protein sequence ID" value="ENSNBRP00000003034.1"/>
    <property type="gene ID" value="ENSNBRG00000002436.1"/>
</dbReference>
<evidence type="ECO:0000256" key="7">
    <source>
        <dbReference type="ARBA" id="ARBA00022776"/>
    </source>
</evidence>
<keyword evidence="4" id="KW-0963">Cytoplasm</keyword>
<keyword evidence="7" id="KW-0498">Mitosis</keyword>
<evidence type="ECO:0000259" key="12">
    <source>
        <dbReference type="PROSITE" id="PS50800"/>
    </source>
</evidence>
<comment type="similarity">
    <text evidence="3">Belongs to the NUSAP family.</text>
</comment>
<evidence type="ECO:0000313" key="14">
    <source>
        <dbReference type="Proteomes" id="UP000261580"/>
    </source>
</evidence>
<dbReference type="OMA" id="SMKYTEL"/>
<dbReference type="GeneTree" id="ENSGT01030000239905"/>
<evidence type="ECO:0000256" key="4">
    <source>
        <dbReference type="ARBA" id="ARBA00022490"/>
    </source>
</evidence>
<dbReference type="GO" id="GO:0072686">
    <property type="term" value="C:mitotic spindle"/>
    <property type="evidence" value="ECO:0007669"/>
    <property type="project" value="TreeGrafter"/>
</dbReference>
<keyword evidence="9" id="KW-0206">Cytoskeleton</keyword>
<dbReference type="AlphaFoldDB" id="A0A3Q4M5X6"/>
<dbReference type="GO" id="GO:0007076">
    <property type="term" value="P:mitotic chromosome condensation"/>
    <property type="evidence" value="ECO:0007669"/>
    <property type="project" value="TreeGrafter"/>
</dbReference>
<keyword evidence="6" id="KW-0493">Microtubule</keyword>
<evidence type="ECO:0000256" key="2">
    <source>
        <dbReference type="ARBA" id="ARBA00004186"/>
    </source>
</evidence>
<dbReference type="Bgee" id="ENSNBRG00000002436">
    <property type="expression patterns" value="Expressed in testis and 7 other cell types or tissues"/>
</dbReference>
<dbReference type="Proteomes" id="UP000261580">
    <property type="component" value="Unassembled WGS sequence"/>
</dbReference>
<evidence type="ECO:0000256" key="5">
    <source>
        <dbReference type="ARBA" id="ARBA00022618"/>
    </source>
</evidence>
<dbReference type="GO" id="GO:0005730">
    <property type="term" value="C:nucleolus"/>
    <property type="evidence" value="ECO:0007669"/>
    <property type="project" value="TreeGrafter"/>
</dbReference>
<evidence type="ECO:0000256" key="8">
    <source>
        <dbReference type="ARBA" id="ARBA00023125"/>
    </source>
</evidence>
<dbReference type="InterPro" id="IPR026756">
    <property type="entry name" value="NuSAP"/>
</dbReference>
<sequence>MDLDSMKYTELRSLAKELGLKANMKADKLLKAIKQHYQEEKNKEAKEQVTYCCFVMYWLCCQHLMCTALMRL</sequence>
<keyword evidence="11" id="KW-0131">Cell cycle</keyword>
<dbReference type="GO" id="GO:0040001">
    <property type="term" value="P:establishment of mitotic spindle localization"/>
    <property type="evidence" value="ECO:0007669"/>
    <property type="project" value="InterPro"/>
</dbReference>
<evidence type="ECO:0000256" key="11">
    <source>
        <dbReference type="ARBA" id="ARBA00023306"/>
    </source>
</evidence>
<protein>
    <recommendedName>
        <fullName evidence="12">SAP domain-containing protein</fullName>
    </recommendedName>
</protein>
<dbReference type="PANTHER" id="PTHR15874">
    <property type="entry name" value="NUCLEOLAR AND SPINDLE-ASSOCIATED PROTEIN 1"/>
    <property type="match status" value="1"/>
</dbReference>
<evidence type="ECO:0000256" key="6">
    <source>
        <dbReference type="ARBA" id="ARBA00022701"/>
    </source>
</evidence>
<dbReference type="GO" id="GO:0003677">
    <property type="term" value="F:DNA binding"/>
    <property type="evidence" value="ECO:0007669"/>
    <property type="project" value="UniProtKB-KW"/>
</dbReference>